<dbReference type="EMBL" id="SHKW01000001">
    <property type="protein sequence ID" value="RZU41934.1"/>
    <property type="molecule type" value="Genomic_DNA"/>
</dbReference>
<gene>
    <name evidence="3" type="ORF">BDD14_3476</name>
</gene>
<dbReference type="InterPro" id="IPR034660">
    <property type="entry name" value="DinB/YfiT-like"/>
</dbReference>
<evidence type="ECO:0000313" key="3">
    <source>
        <dbReference type="EMBL" id="RZU41934.1"/>
    </source>
</evidence>
<comment type="caution">
    <text evidence="3">The sequence shown here is derived from an EMBL/GenBank/DDBJ whole genome shotgun (WGS) entry which is preliminary data.</text>
</comment>
<dbReference type="Pfam" id="PF12867">
    <property type="entry name" value="DinB_2"/>
    <property type="match status" value="1"/>
</dbReference>
<dbReference type="Proteomes" id="UP000292958">
    <property type="component" value="Unassembled WGS sequence"/>
</dbReference>
<dbReference type="RefSeq" id="WP_130419759.1">
    <property type="nucleotide sequence ID" value="NZ_SHKW01000001.1"/>
</dbReference>
<feature type="signal peptide" evidence="1">
    <location>
        <begin position="1"/>
        <end position="21"/>
    </location>
</feature>
<protein>
    <submittedName>
        <fullName evidence="3">DinB family protein</fullName>
    </submittedName>
</protein>
<keyword evidence="1" id="KW-0732">Signal</keyword>
<keyword evidence="4" id="KW-1185">Reference proteome</keyword>
<dbReference type="Gene3D" id="1.20.120.450">
    <property type="entry name" value="dinb family like domain"/>
    <property type="match status" value="1"/>
</dbReference>
<dbReference type="OrthoDB" id="9798830at2"/>
<accession>A0A4Q7YWZ3</accession>
<feature type="chain" id="PRO_5020951076" evidence="1">
    <location>
        <begin position="22"/>
        <end position="183"/>
    </location>
</feature>
<evidence type="ECO:0000259" key="2">
    <source>
        <dbReference type="Pfam" id="PF12867"/>
    </source>
</evidence>
<reference evidence="3 4" key="1">
    <citation type="submission" date="2019-02" db="EMBL/GenBank/DDBJ databases">
        <title>Genomic Encyclopedia of Archaeal and Bacterial Type Strains, Phase II (KMG-II): from individual species to whole genera.</title>
        <authorList>
            <person name="Goeker M."/>
        </authorList>
    </citation>
    <scope>NUCLEOTIDE SEQUENCE [LARGE SCALE GENOMIC DNA]</scope>
    <source>
        <strain evidence="3 4">DSM 18101</strain>
    </source>
</reference>
<dbReference type="InterPro" id="IPR024775">
    <property type="entry name" value="DinB-like"/>
</dbReference>
<proteinExistence type="predicted"/>
<evidence type="ECO:0000256" key="1">
    <source>
        <dbReference type="SAM" id="SignalP"/>
    </source>
</evidence>
<name>A0A4Q7YWZ3_9BACT</name>
<evidence type="ECO:0000313" key="4">
    <source>
        <dbReference type="Proteomes" id="UP000292958"/>
    </source>
</evidence>
<dbReference type="SUPFAM" id="SSF109854">
    <property type="entry name" value="DinB/YfiT-like putative metalloenzymes"/>
    <property type="match status" value="1"/>
</dbReference>
<feature type="domain" description="DinB-like" evidence="2">
    <location>
        <begin position="57"/>
        <end position="166"/>
    </location>
</feature>
<dbReference type="AlphaFoldDB" id="A0A4Q7YWZ3"/>
<sequence>MKRIVFILALTLCLHPHAVSAQTPAPKPPPSTLKGVLLEQLHTTHDVKDWFVPGNIAVEGLTAEQARWTDGKGNHSVGQLTYHLVFWNKEMLAKFKDEKVKTFSGNNDETFNNFNAEQWSALVKEFNQGMTDWEKAVEAADDKTLAKGASLIAHIGTHNAYHIGQIIFVRKEQGSWNPEKGVK</sequence>
<organism evidence="3 4">
    <name type="scientific">Edaphobacter modestus</name>
    <dbReference type="NCBI Taxonomy" id="388466"/>
    <lineage>
        <taxon>Bacteria</taxon>
        <taxon>Pseudomonadati</taxon>
        <taxon>Acidobacteriota</taxon>
        <taxon>Terriglobia</taxon>
        <taxon>Terriglobales</taxon>
        <taxon>Acidobacteriaceae</taxon>
        <taxon>Edaphobacter</taxon>
    </lineage>
</organism>